<sequence length="103" mass="11502">MNERQAIAVLSSYLEHLLRLQGVLDEYGEIKLDNAGRLPAEIRNKLDGFIENVAELRGLINIGRDARRGEPISPAVANAARLMAEEVCRLLSENDELPEARLH</sequence>
<dbReference type="OrthoDB" id="8367604at2"/>
<organism evidence="1 2">
    <name type="scientific">Rhizobium jaguaris</name>
    <dbReference type="NCBI Taxonomy" id="1312183"/>
    <lineage>
        <taxon>Bacteria</taxon>
        <taxon>Pseudomonadati</taxon>
        <taxon>Pseudomonadota</taxon>
        <taxon>Alphaproteobacteria</taxon>
        <taxon>Hyphomicrobiales</taxon>
        <taxon>Rhizobiaceae</taxon>
        <taxon>Rhizobium/Agrobacterium group</taxon>
        <taxon>Rhizobium</taxon>
    </lineage>
</organism>
<geneLocation type="plasmid" evidence="2">
    <name>prccge525c</name>
</geneLocation>
<dbReference type="RefSeq" id="WP_120706744.1">
    <property type="nucleotide sequence ID" value="NZ_CP032695.1"/>
</dbReference>
<reference evidence="1 2" key="1">
    <citation type="submission" date="2018-10" db="EMBL/GenBank/DDBJ databases">
        <title>Rhizobium etli, R. leguminosarum and a new Rhizobium genospecies from Phaseolus dumosus.</title>
        <authorList>
            <person name="Ramirez-Puebla S.T."/>
            <person name="Rogel-Hernandez M.A."/>
            <person name="Guerrero G."/>
            <person name="Ormeno-Orrillo E."/>
            <person name="Martinez-Romero J.C."/>
            <person name="Negrete-Yankelevich S."/>
            <person name="Martinez-Romero E."/>
        </authorList>
    </citation>
    <scope>NUCLEOTIDE SEQUENCE [LARGE SCALE GENOMIC DNA]</scope>
    <source>
        <strain evidence="1 2">CCGE525</strain>
        <plasmid evidence="2">prccge525c</plasmid>
    </source>
</reference>
<protein>
    <submittedName>
        <fullName evidence="1">Uncharacterized protein</fullName>
    </submittedName>
</protein>
<dbReference type="Proteomes" id="UP000282195">
    <property type="component" value="Plasmid pRCCGE525c"/>
</dbReference>
<evidence type="ECO:0000313" key="2">
    <source>
        <dbReference type="Proteomes" id="UP000282195"/>
    </source>
</evidence>
<dbReference type="AlphaFoldDB" id="A0A387G2K2"/>
<keyword evidence="1" id="KW-0614">Plasmid</keyword>
<proteinExistence type="predicted"/>
<accession>A0A387G2K2</accession>
<dbReference type="KEGG" id="rjg:CCGE525_23305"/>
<evidence type="ECO:0000313" key="1">
    <source>
        <dbReference type="EMBL" id="AYG61806.1"/>
    </source>
</evidence>
<keyword evidence="2" id="KW-1185">Reference proteome</keyword>
<dbReference type="EMBL" id="CP032695">
    <property type="protein sequence ID" value="AYG61806.1"/>
    <property type="molecule type" value="Genomic_DNA"/>
</dbReference>
<gene>
    <name evidence="1" type="ORF">CCGE525_23305</name>
</gene>
<name>A0A387G2K2_9HYPH</name>